<dbReference type="OrthoDB" id="9830281at2"/>
<sequence length="160" mass="17753">MKKPKILFKLLISAACLFSIAATAPVTAEAGAQTITKTKTIKGATLTYKVPVTVQVTSLKGKAVFKKKGEVIGGINFLAYDPKKPATALLPKYETVINSRTVKGTSLPCVRYYTQSEDFRSYHSFLLDAKKKRAFDFWVNSKKMTDKEIQDIRASIKVLK</sequence>
<name>A0A372LT87_9BACI</name>
<feature type="signal peptide" evidence="1">
    <location>
        <begin position="1"/>
        <end position="24"/>
    </location>
</feature>
<evidence type="ECO:0000313" key="2">
    <source>
        <dbReference type="EMBL" id="RFU71403.1"/>
    </source>
</evidence>
<organism evidence="2 3">
    <name type="scientific">Peribacillus saganii</name>
    <dbReference type="NCBI Taxonomy" id="2303992"/>
    <lineage>
        <taxon>Bacteria</taxon>
        <taxon>Bacillati</taxon>
        <taxon>Bacillota</taxon>
        <taxon>Bacilli</taxon>
        <taxon>Bacillales</taxon>
        <taxon>Bacillaceae</taxon>
        <taxon>Peribacillus</taxon>
    </lineage>
</organism>
<protein>
    <submittedName>
        <fullName evidence="2">Uncharacterized protein</fullName>
    </submittedName>
</protein>
<dbReference type="AlphaFoldDB" id="A0A372LT87"/>
<accession>A0A372LT87</accession>
<dbReference type="Proteomes" id="UP000264541">
    <property type="component" value="Unassembled WGS sequence"/>
</dbReference>
<feature type="chain" id="PRO_5039099582" evidence="1">
    <location>
        <begin position="25"/>
        <end position="160"/>
    </location>
</feature>
<comment type="caution">
    <text evidence="2">The sequence shown here is derived from an EMBL/GenBank/DDBJ whole genome shotgun (WGS) entry which is preliminary data.</text>
</comment>
<dbReference type="RefSeq" id="WP_117324887.1">
    <property type="nucleotide sequence ID" value="NZ_QVTE01000004.1"/>
</dbReference>
<proteinExistence type="predicted"/>
<keyword evidence="3" id="KW-1185">Reference proteome</keyword>
<keyword evidence="1" id="KW-0732">Signal</keyword>
<reference evidence="2 3" key="1">
    <citation type="submission" date="2018-08" db="EMBL/GenBank/DDBJ databases">
        <title>Bacillus chawlae sp. nov., Bacillus glennii sp. nov., and Bacillus saganii sp. nov. Isolated from the Vehicle Assembly Building at Kennedy Space Center where the Viking Spacecraft were Assembled.</title>
        <authorList>
            <person name="Seuylemezian A."/>
            <person name="Vaishampayan P."/>
        </authorList>
    </citation>
    <scope>NUCLEOTIDE SEQUENCE [LARGE SCALE GENOMIC DNA]</scope>
    <source>
        <strain evidence="2 3">V47-23a</strain>
    </source>
</reference>
<evidence type="ECO:0000313" key="3">
    <source>
        <dbReference type="Proteomes" id="UP000264541"/>
    </source>
</evidence>
<dbReference type="EMBL" id="QVTE01000004">
    <property type="protein sequence ID" value="RFU71403.1"/>
    <property type="molecule type" value="Genomic_DNA"/>
</dbReference>
<gene>
    <name evidence="2" type="ORF">D0469_01460</name>
</gene>
<evidence type="ECO:0000256" key="1">
    <source>
        <dbReference type="SAM" id="SignalP"/>
    </source>
</evidence>